<feature type="domain" description="PTS EIIB type-3" evidence="8">
    <location>
        <begin position="11"/>
        <end position="115"/>
    </location>
</feature>
<evidence type="ECO:0000256" key="5">
    <source>
        <dbReference type="ARBA" id="ARBA00022683"/>
    </source>
</evidence>
<reference evidence="10" key="2">
    <citation type="journal article" date="2011" name="J. Bacteriol.">
        <title>Complete genome sequence of Cronobacter turicensis LMG 23827, a food-borne pathogen causing deaths in neonates.</title>
        <authorList>
            <person name="Stephan R."/>
            <person name="Lehner A."/>
            <person name="Tischler P."/>
            <person name="Rattei T."/>
        </authorList>
    </citation>
    <scope>NUCLEOTIDE SEQUENCE [LARGE SCALE GENOMIC DNA]</scope>
    <source>
        <strain evidence="10">DSM 18703 / CCUG 55852 / LMG 23827 / z3032</strain>
    </source>
</reference>
<evidence type="ECO:0000256" key="1">
    <source>
        <dbReference type="ARBA" id="ARBA00022448"/>
    </source>
</evidence>
<dbReference type="GO" id="GO:0016301">
    <property type="term" value="F:kinase activity"/>
    <property type="evidence" value="ECO:0007669"/>
    <property type="project" value="UniProtKB-KW"/>
</dbReference>
<evidence type="ECO:0000259" key="8">
    <source>
        <dbReference type="PROSITE" id="PS51100"/>
    </source>
</evidence>
<dbReference type="HOGENOM" id="CLU_147323_2_1_6"/>
<dbReference type="SUPFAM" id="SSF52794">
    <property type="entry name" value="PTS system IIB component-like"/>
    <property type="match status" value="1"/>
</dbReference>
<dbReference type="PANTHER" id="PTHR34581:SF2">
    <property type="entry name" value="PTS SYSTEM N,N'-DIACETYLCHITOBIOSE-SPECIFIC EIIB COMPONENT"/>
    <property type="match status" value="1"/>
</dbReference>
<dbReference type="AlphaFoldDB" id="C9XZL4"/>
<dbReference type="PANTHER" id="PTHR34581">
    <property type="entry name" value="PTS SYSTEM N,N'-DIACETYLCHITOBIOSE-SPECIFIC EIIB COMPONENT"/>
    <property type="match status" value="1"/>
</dbReference>
<dbReference type="Pfam" id="PF02302">
    <property type="entry name" value="PTS_IIB"/>
    <property type="match status" value="1"/>
</dbReference>
<dbReference type="GO" id="GO:0008982">
    <property type="term" value="F:protein-N(PI)-phosphohistidine-sugar phosphotransferase activity"/>
    <property type="evidence" value="ECO:0007669"/>
    <property type="project" value="InterPro"/>
</dbReference>
<dbReference type="PROSITE" id="PS51100">
    <property type="entry name" value="PTS_EIIB_TYPE_3"/>
    <property type="match status" value="1"/>
</dbReference>
<dbReference type="EMBL" id="FN543093">
    <property type="protein sequence ID" value="CBA33393.1"/>
    <property type="molecule type" value="Genomic_DNA"/>
</dbReference>
<dbReference type="InterPro" id="IPR013012">
    <property type="entry name" value="PTS_EIIB_3"/>
</dbReference>
<evidence type="ECO:0000256" key="6">
    <source>
        <dbReference type="ARBA" id="ARBA00022777"/>
    </source>
</evidence>
<keyword evidence="3" id="KW-0762">Sugar transport</keyword>
<dbReference type="PATRIC" id="fig|693216.3.peg.3210"/>
<accession>C9XZL4</accession>
<keyword evidence="5" id="KW-0598">Phosphotransferase system</keyword>
<keyword evidence="10" id="KW-1185">Reference proteome</keyword>
<dbReference type="InterPro" id="IPR003501">
    <property type="entry name" value="PTS_EIIB_2/3"/>
</dbReference>
<name>C9XZL4_CROTZ</name>
<sequence>MMMNGNKEPLMKRIVLCCSAGMSTSLVVTKMEKTAVERGLDLKIYAIPEQNLRDELEQHGSDIQAVLLGPQVRFKLAENKKLTDEHQIPIAVIDSVAYGTLNGAKVLDQALSLVI</sequence>
<dbReference type="EC" id="2.7.1.69" evidence="9"/>
<evidence type="ECO:0000313" key="10">
    <source>
        <dbReference type="Proteomes" id="UP000002069"/>
    </source>
</evidence>
<evidence type="ECO:0000256" key="7">
    <source>
        <dbReference type="PROSITE-ProRule" id="PRU00423"/>
    </source>
</evidence>
<dbReference type="Proteomes" id="UP000002069">
    <property type="component" value="Chromosome"/>
</dbReference>
<evidence type="ECO:0000256" key="4">
    <source>
        <dbReference type="ARBA" id="ARBA00022679"/>
    </source>
</evidence>
<keyword evidence="4 9" id="KW-0808">Transferase</keyword>
<dbReference type="CDD" id="cd05564">
    <property type="entry name" value="PTS_IIB_chitobiose_lichenan"/>
    <property type="match status" value="1"/>
</dbReference>
<gene>
    <name evidence="9" type="primary">licB</name>
    <name evidence="9" type="ordered locus">Ctu_33900</name>
</gene>
<evidence type="ECO:0000256" key="2">
    <source>
        <dbReference type="ARBA" id="ARBA00022553"/>
    </source>
</evidence>
<reference evidence="9 10" key="1">
    <citation type="journal article" date="2010" name="J. Bacteriol.">
        <title>Complete Genome Sequence of Cronobacter turicensis LMG 23827, a foodborne pathogen causing deaths in neonates.</title>
        <authorList>
            <person name="Stephan R."/>
            <person name="Lehner A."/>
            <person name="Tischler P."/>
            <person name="Rattei T."/>
        </authorList>
    </citation>
    <scope>NUCLEOTIDE SEQUENCE [LARGE SCALE GENOMIC DNA]</scope>
    <source>
        <strain evidence="10">DSM 18703 / CCUG 55852 / LMG 23827 / z3032</strain>
    </source>
</reference>
<protein>
    <submittedName>
        <fullName evidence="9">Lichenan-specific phosphotransferase enzyme IIB component</fullName>
        <ecNumber evidence="9">2.7.1.69</ecNumber>
    </submittedName>
</protein>
<keyword evidence="2" id="KW-0597">Phosphoprotein</keyword>
<dbReference type="Gene3D" id="3.40.50.2300">
    <property type="match status" value="1"/>
</dbReference>
<dbReference type="GO" id="GO:0009401">
    <property type="term" value="P:phosphoenolpyruvate-dependent sugar phosphotransferase system"/>
    <property type="evidence" value="ECO:0007669"/>
    <property type="project" value="UniProtKB-KW"/>
</dbReference>
<proteinExistence type="predicted"/>
<dbReference type="InterPro" id="IPR036095">
    <property type="entry name" value="PTS_EIIB-like_sf"/>
</dbReference>
<evidence type="ECO:0000256" key="3">
    <source>
        <dbReference type="ARBA" id="ARBA00022597"/>
    </source>
</evidence>
<organism evidence="9 10">
    <name type="scientific">Cronobacter turicensis (strain DSM 18703 / CCUG 55852 / LMG 23827 / z3032)</name>
    <dbReference type="NCBI Taxonomy" id="693216"/>
    <lineage>
        <taxon>Bacteria</taxon>
        <taxon>Pseudomonadati</taxon>
        <taxon>Pseudomonadota</taxon>
        <taxon>Gammaproteobacteria</taxon>
        <taxon>Enterobacterales</taxon>
        <taxon>Enterobacteriaceae</taxon>
        <taxon>Cronobacter</taxon>
    </lineage>
</organism>
<keyword evidence="6" id="KW-0418">Kinase</keyword>
<feature type="modified residue" description="Phosphocysteine; by EIIA" evidence="7">
    <location>
        <position position="18"/>
    </location>
</feature>
<evidence type="ECO:0000313" key="9">
    <source>
        <dbReference type="EMBL" id="CBA33393.1"/>
    </source>
</evidence>
<dbReference type="KEGG" id="ctu:CTU_33900"/>
<keyword evidence="1" id="KW-0813">Transport</keyword>
<dbReference type="InterPro" id="IPR051819">
    <property type="entry name" value="PTS_sugar-specific_EIIB"/>
</dbReference>